<feature type="transmembrane region" description="Helical" evidence="3">
    <location>
        <begin position="381"/>
        <end position="403"/>
    </location>
</feature>
<keyword evidence="3" id="KW-0472">Membrane</keyword>
<feature type="transmembrane region" description="Helical" evidence="3">
    <location>
        <begin position="47"/>
        <end position="67"/>
    </location>
</feature>
<evidence type="ECO:0000313" key="4">
    <source>
        <dbReference type="EMBL" id="SFS35093.1"/>
    </source>
</evidence>
<feature type="transmembrane region" description="Helical" evidence="3">
    <location>
        <begin position="108"/>
        <end position="132"/>
    </location>
</feature>
<evidence type="ECO:0000256" key="1">
    <source>
        <dbReference type="ARBA" id="ARBA00004429"/>
    </source>
</evidence>
<feature type="transmembrane region" description="Helical" evidence="3">
    <location>
        <begin position="226"/>
        <end position="248"/>
    </location>
</feature>
<keyword evidence="5" id="KW-1185">Reference proteome</keyword>
<dbReference type="EMBL" id="FOZP01000001">
    <property type="protein sequence ID" value="SFS35093.1"/>
    <property type="molecule type" value="Genomic_DNA"/>
</dbReference>
<accession>A0A1I6P4G3</accession>
<name>A0A1I6P4G3_9FLAO</name>
<feature type="transmembrane region" description="Helical" evidence="3">
    <location>
        <begin position="12"/>
        <end position="35"/>
    </location>
</feature>
<dbReference type="InterPro" id="IPR050375">
    <property type="entry name" value="MFS_TsgA-like"/>
</dbReference>
<keyword evidence="2" id="KW-1003">Cell membrane</keyword>
<dbReference type="RefSeq" id="WP_218157799.1">
    <property type="nucleotide sequence ID" value="NZ_FOZP01000001.1"/>
</dbReference>
<comment type="subcellular location">
    <subcellularLocation>
        <location evidence="1">Cell inner membrane</location>
        <topology evidence="1">Multi-pass membrane protein</topology>
    </subcellularLocation>
</comment>
<feature type="transmembrane region" description="Helical" evidence="3">
    <location>
        <begin position="187"/>
        <end position="205"/>
    </location>
</feature>
<proteinExistence type="predicted"/>
<feature type="transmembrane region" description="Helical" evidence="3">
    <location>
        <begin position="333"/>
        <end position="350"/>
    </location>
</feature>
<dbReference type="InterPro" id="IPR036259">
    <property type="entry name" value="MFS_trans_sf"/>
</dbReference>
<feature type="transmembrane region" description="Helical" evidence="3">
    <location>
        <begin position="415"/>
        <end position="434"/>
    </location>
</feature>
<dbReference type="STRING" id="593133.SAMN04488006_0886"/>
<feature type="transmembrane region" description="Helical" evidence="3">
    <location>
        <begin position="152"/>
        <end position="172"/>
    </location>
</feature>
<feature type="transmembrane region" description="Helical" evidence="3">
    <location>
        <begin position="357"/>
        <end position="375"/>
    </location>
</feature>
<dbReference type="GO" id="GO:0005886">
    <property type="term" value="C:plasma membrane"/>
    <property type="evidence" value="ECO:0007669"/>
    <property type="project" value="UniProtKB-SubCell"/>
</dbReference>
<keyword evidence="3" id="KW-1133">Transmembrane helix</keyword>
<dbReference type="CDD" id="cd17394">
    <property type="entry name" value="MFS_FucP_like"/>
    <property type="match status" value="1"/>
</dbReference>
<protein>
    <submittedName>
        <fullName evidence="4">MFS transporter, FHS family, L-fucose permease</fullName>
    </submittedName>
</protein>
<dbReference type="PANTHER" id="PTHR43702:SF3">
    <property type="entry name" value="PROTEIN TSGA"/>
    <property type="match status" value="1"/>
</dbReference>
<sequence length="469" mass="51405">MNTKKNYSKSFSLLTSLFFMWGFITVMNDILINTFKGVFDLTPTQRALIQFSFFGAFFIISLIYYLISSSSGKDPINKIGYKNGMAISLLICGIGCISFFGSAHLNSYYSFLISLFILASGVTLLQICANPYATILGNKGSESSRLNLAQGFNSLGTTLGPIVGTILIYKVFSTGELNAFSISKTYLAYGIIFVVLALVVKFSNMPSFQNTEKIESGGGVFKHRQLTLGILAIFFYVGSEVAIGSWIVEYLKDDTIVGMTEENASYFLSFFWGGLMIGRLMASYALNVELTKRKKYFSMAIVGLIVFFGIYLVTGIKMHEGSFAFHPVPFGNIAMYLAFIALCFVAFILGEGKASKSLVIFSVINFILLTIALLAKGQLAFIVIISTGLFFSIGWTNIFSLAINNLGKYTSQGSSLLVMAVVGGAILPMIQSVIIEKVNVQTSFIIPIIGMLYLIFYGISGYKSNEILK</sequence>
<evidence type="ECO:0000256" key="2">
    <source>
        <dbReference type="ARBA" id="ARBA00022475"/>
    </source>
</evidence>
<dbReference type="SUPFAM" id="SSF103473">
    <property type="entry name" value="MFS general substrate transporter"/>
    <property type="match status" value="1"/>
</dbReference>
<feature type="transmembrane region" description="Helical" evidence="3">
    <location>
        <begin position="264"/>
        <end position="284"/>
    </location>
</feature>
<dbReference type="Gene3D" id="1.20.1250.20">
    <property type="entry name" value="MFS general substrate transporter like domains"/>
    <property type="match status" value="2"/>
</dbReference>
<evidence type="ECO:0000313" key="5">
    <source>
        <dbReference type="Proteomes" id="UP000199312"/>
    </source>
</evidence>
<feature type="transmembrane region" description="Helical" evidence="3">
    <location>
        <begin position="296"/>
        <end position="313"/>
    </location>
</feature>
<feature type="transmembrane region" description="Helical" evidence="3">
    <location>
        <begin position="79"/>
        <end position="102"/>
    </location>
</feature>
<organism evidence="4 5">
    <name type="scientific">Lutibacter maritimus</name>
    <dbReference type="NCBI Taxonomy" id="593133"/>
    <lineage>
        <taxon>Bacteria</taxon>
        <taxon>Pseudomonadati</taxon>
        <taxon>Bacteroidota</taxon>
        <taxon>Flavobacteriia</taxon>
        <taxon>Flavobacteriales</taxon>
        <taxon>Flavobacteriaceae</taxon>
        <taxon>Lutibacter</taxon>
    </lineage>
</organism>
<dbReference type="Proteomes" id="UP000199312">
    <property type="component" value="Unassembled WGS sequence"/>
</dbReference>
<dbReference type="PANTHER" id="PTHR43702">
    <property type="entry name" value="L-FUCOSE-PROTON SYMPORTER"/>
    <property type="match status" value="1"/>
</dbReference>
<gene>
    <name evidence="4" type="ORF">SAMN04488006_0886</name>
</gene>
<dbReference type="AlphaFoldDB" id="A0A1I6P4G3"/>
<keyword evidence="3" id="KW-0812">Transmembrane</keyword>
<reference evidence="5" key="1">
    <citation type="submission" date="2016-10" db="EMBL/GenBank/DDBJ databases">
        <authorList>
            <person name="Varghese N."/>
            <person name="Submissions S."/>
        </authorList>
    </citation>
    <scope>NUCLEOTIDE SEQUENCE [LARGE SCALE GENOMIC DNA]</scope>
    <source>
        <strain evidence="5">DSM 24450</strain>
    </source>
</reference>
<evidence type="ECO:0000256" key="3">
    <source>
        <dbReference type="SAM" id="Phobius"/>
    </source>
</evidence>
<feature type="transmembrane region" description="Helical" evidence="3">
    <location>
        <begin position="440"/>
        <end position="459"/>
    </location>
</feature>